<comment type="subunit">
    <text evidence="9">Homodimer.</text>
</comment>
<keyword evidence="7 9" id="KW-0511">Multifunctional enzyme</keyword>
<dbReference type="Proteomes" id="UP000501316">
    <property type="component" value="Chromosome"/>
</dbReference>
<feature type="domain" description="Beta-ketoacyl-[acyl-carrier-protein] synthase III N-terminal" evidence="11">
    <location>
        <begin position="104"/>
        <end position="168"/>
    </location>
</feature>
<name>A0A859DUE2_9FIRM</name>
<dbReference type="GO" id="GO:0033818">
    <property type="term" value="F:beta-ketoacyl-acyl-carrier-protein synthase III activity"/>
    <property type="evidence" value="ECO:0007669"/>
    <property type="project" value="UniProtKB-UniRule"/>
</dbReference>
<dbReference type="KEGG" id="clf:GJQ69_04955"/>
<dbReference type="CDD" id="cd00830">
    <property type="entry name" value="KAS_III"/>
    <property type="match status" value="1"/>
</dbReference>
<evidence type="ECO:0000259" key="11">
    <source>
        <dbReference type="Pfam" id="PF08545"/>
    </source>
</evidence>
<evidence type="ECO:0000256" key="8">
    <source>
        <dbReference type="ARBA" id="ARBA00023315"/>
    </source>
</evidence>
<proteinExistence type="inferred from homology"/>
<dbReference type="PANTHER" id="PTHR43091:SF1">
    <property type="entry name" value="BETA-KETOACYL-[ACYL-CARRIER-PROTEIN] SYNTHASE III, CHLOROPLASTIC"/>
    <property type="match status" value="1"/>
</dbReference>
<gene>
    <name evidence="9 12" type="primary">fabH</name>
    <name evidence="12" type="ORF">GJQ69_04955</name>
</gene>
<evidence type="ECO:0000259" key="10">
    <source>
        <dbReference type="Pfam" id="PF08541"/>
    </source>
</evidence>
<dbReference type="RefSeq" id="WP_174193135.1">
    <property type="nucleotide sequence ID" value="NZ_CP046051.1"/>
</dbReference>
<dbReference type="NCBIfam" id="TIGR00747">
    <property type="entry name" value="fabH"/>
    <property type="match status" value="1"/>
</dbReference>
<protein>
    <recommendedName>
        <fullName evidence="9">Beta-ketoacyl-[acyl-carrier-protein] synthase III</fullName>
        <shortName evidence="9">Beta-ketoacyl-ACP synthase III</shortName>
        <shortName evidence="9">KAS III</shortName>
        <ecNumber evidence="9">2.3.1.180</ecNumber>
    </recommendedName>
    <alternativeName>
        <fullName evidence="9">3-oxoacyl-[acyl-carrier-protein] synthase 3</fullName>
    </alternativeName>
    <alternativeName>
        <fullName evidence="9">3-oxoacyl-[acyl-carrier-protein] synthase III</fullName>
    </alternativeName>
</protein>
<organism evidence="12 13">
    <name type="scientific">Caproicibacterium lactatifermentans</name>
    <dbReference type="NCBI Taxonomy" id="2666138"/>
    <lineage>
        <taxon>Bacteria</taxon>
        <taxon>Bacillati</taxon>
        <taxon>Bacillota</taxon>
        <taxon>Clostridia</taxon>
        <taxon>Eubacteriales</taxon>
        <taxon>Oscillospiraceae</taxon>
        <taxon>Caproicibacterium</taxon>
    </lineage>
</organism>
<dbReference type="GO" id="GO:0004315">
    <property type="term" value="F:3-oxoacyl-[acyl-carrier-protein] synthase activity"/>
    <property type="evidence" value="ECO:0007669"/>
    <property type="project" value="InterPro"/>
</dbReference>
<comment type="catalytic activity">
    <reaction evidence="9">
        <text>malonyl-[ACP] + acetyl-CoA + H(+) = 3-oxobutanoyl-[ACP] + CO2 + CoA</text>
        <dbReference type="Rhea" id="RHEA:12080"/>
        <dbReference type="Rhea" id="RHEA-COMP:9623"/>
        <dbReference type="Rhea" id="RHEA-COMP:9625"/>
        <dbReference type="ChEBI" id="CHEBI:15378"/>
        <dbReference type="ChEBI" id="CHEBI:16526"/>
        <dbReference type="ChEBI" id="CHEBI:57287"/>
        <dbReference type="ChEBI" id="CHEBI:57288"/>
        <dbReference type="ChEBI" id="CHEBI:78449"/>
        <dbReference type="ChEBI" id="CHEBI:78450"/>
        <dbReference type="EC" id="2.3.1.180"/>
    </reaction>
</comment>
<keyword evidence="8 9" id="KW-0012">Acyltransferase</keyword>
<dbReference type="NCBIfam" id="NF006829">
    <property type="entry name" value="PRK09352.1"/>
    <property type="match status" value="1"/>
</dbReference>
<feature type="active site" evidence="9">
    <location>
        <position position="273"/>
    </location>
</feature>
<dbReference type="Pfam" id="PF08545">
    <property type="entry name" value="ACP_syn_III"/>
    <property type="match status" value="1"/>
</dbReference>
<evidence type="ECO:0000256" key="3">
    <source>
        <dbReference type="ARBA" id="ARBA00022679"/>
    </source>
</evidence>
<dbReference type="UniPathway" id="UPA00094"/>
<feature type="domain" description="Beta-ketoacyl-[acyl-carrier-protein] synthase III C-terminal" evidence="10">
    <location>
        <begin position="229"/>
        <end position="316"/>
    </location>
</feature>
<evidence type="ECO:0000313" key="13">
    <source>
        <dbReference type="Proteomes" id="UP000501316"/>
    </source>
</evidence>
<feature type="active site" evidence="9">
    <location>
        <position position="243"/>
    </location>
</feature>
<dbReference type="SUPFAM" id="SSF53901">
    <property type="entry name" value="Thiolase-like"/>
    <property type="match status" value="1"/>
</dbReference>
<dbReference type="Pfam" id="PF08541">
    <property type="entry name" value="ACP_syn_III_C"/>
    <property type="match status" value="1"/>
</dbReference>
<sequence>MSFTILGTGSALPAHTVSNEELSNFLDTSDEWIYSRTGIHTRHVMTTESILQLSVQAAQKALEMAHTSPQELDCIICATAAGDWISPSTGCMIQKELQASCPAFDINAACSGFLYAMDVADGLFVRKRAIRVLLVAVEGLSRLLNWKDRSTCVLFGDGAGAAVLGEGDALKYIHLTAEGSLAINVPCSAGTSPYDAFTYQPQGLCMNGKEVYKFAVRSICHGLQKASETTGIPLEKVDHFLLHQANQRILNAAAKKLGLPKEKIPTTIADTANTSASSIPILLDAEVRAGHLHRNDLLMLCAFGSGLTSGTAVLRWEKE</sequence>
<keyword evidence="3 9" id="KW-0808">Transferase</keyword>
<dbReference type="InterPro" id="IPR013747">
    <property type="entry name" value="ACP_syn_III_C"/>
</dbReference>
<dbReference type="GO" id="GO:0006633">
    <property type="term" value="P:fatty acid biosynthetic process"/>
    <property type="evidence" value="ECO:0007669"/>
    <property type="project" value="UniProtKB-UniRule"/>
</dbReference>
<dbReference type="InterPro" id="IPR013751">
    <property type="entry name" value="ACP_syn_III_N"/>
</dbReference>
<comment type="similarity">
    <text evidence="1 9">Belongs to the thiolase-like superfamily. FabH family.</text>
</comment>
<accession>A0A859DUE2</accession>
<comment type="subcellular location">
    <subcellularLocation>
        <location evidence="9">Cytoplasm</location>
    </subcellularLocation>
</comment>
<comment type="domain">
    <text evidence="9">The last Arg residue of the ACP-binding site is essential for the weak association between ACP/AcpP and FabH.</text>
</comment>
<keyword evidence="6 9" id="KW-0275">Fatty acid biosynthesis</keyword>
<feature type="region of interest" description="ACP-binding" evidence="9">
    <location>
        <begin position="244"/>
        <end position="248"/>
    </location>
</feature>
<evidence type="ECO:0000256" key="1">
    <source>
        <dbReference type="ARBA" id="ARBA00008642"/>
    </source>
</evidence>
<evidence type="ECO:0000256" key="4">
    <source>
        <dbReference type="ARBA" id="ARBA00022832"/>
    </source>
</evidence>
<evidence type="ECO:0000256" key="6">
    <source>
        <dbReference type="ARBA" id="ARBA00023160"/>
    </source>
</evidence>
<dbReference type="PANTHER" id="PTHR43091">
    <property type="entry name" value="3-OXOACYL-[ACYL-CARRIER-PROTEIN] SYNTHASE"/>
    <property type="match status" value="1"/>
</dbReference>
<dbReference type="Gene3D" id="3.40.47.10">
    <property type="match status" value="1"/>
</dbReference>
<dbReference type="AlphaFoldDB" id="A0A859DUE2"/>
<comment type="function">
    <text evidence="9">Catalyzes the condensation reaction of fatty acid synthesis by the addition to an acyl acceptor of two carbons from malonyl-ACP. Catalyzes the first condensation reaction which initiates fatty acid synthesis and may therefore play a role in governing the total rate of fatty acid production. Possesses both acetoacetyl-ACP synthase and acetyl transacylase activities. Its substrate specificity determines the biosynthesis of branched-chain and/or straight-chain of fatty acids.</text>
</comment>
<evidence type="ECO:0000313" key="12">
    <source>
        <dbReference type="EMBL" id="QKN23883.1"/>
    </source>
</evidence>
<evidence type="ECO:0000256" key="7">
    <source>
        <dbReference type="ARBA" id="ARBA00023268"/>
    </source>
</evidence>
<keyword evidence="2 9" id="KW-0444">Lipid biosynthesis</keyword>
<keyword evidence="4 9" id="KW-0276">Fatty acid metabolism</keyword>
<keyword evidence="9" id="KW-0963">Cytoplasm</keyword>
<evidence type="ECO:0000256" key="9">
    <source>
        <dbReference type="HAMAP-Rule" id="MF_01815"/>
    </source>
</evidence>
<dbReference type="EMBL" id="CP046051">
    <property type="protein sequence ID" value="QKN23883.1"/>
    <property type="molecule type" value="Genomic_DNA"/>
</dbReference>
<evidence type="ECO:0000256" key="2">
    <source>
        <dbReference type="ARBA" id="ARBA00022516"/>
    </source>
</evidence>
<dbReference type="EC" id="2.3.1.180" evidence="9"/>
<comment type="pathway">
    <text evidence="9">Lipid metabolism; fatty acid biosynthesis.</text>
</comment>
<evidence type="ECO:0000256" key="5">
    <source>
        <dbReference type="ARBA" id="ARBA00023098"/>
    </source>
</evidence>
<reference evidence="12 13" key="1">
    <citation type="submission" date="2019-11" db="EMBL/GenBank/DDBJ databases">
        <authorList>
            <person name="Ren C."/>
            <person name="Wang H."/>
            <person name="Xu Y."/>
        </authorList>
    </citation>
    <scope>NUCLEOTIDE SEQUENCE [LARGE SCALE GENOMIC DNA]</scope>
    <source>
        <strain evidence="12 13">LBM 19010</strain>
    </source>
</reference>
<dbReference type="InterPro" id="IPR016039">
    <property type="entry name" value="Thiolase-like"/>
</dbReference>
<dbReference type="GO" id="GO:0005737">
    <property type="term" value="C:cytoplasm"/>
    <property type="evidence" value="ECO:0007669"/>
    <property type="project" value="UniProtKB-SubCell"/>
</dbReference>
<dbReference type="InterPro" id="IPR004655">
    <property type="entry name" value="FabH"/>
</dbReference>
<feature type="active site" evidence="9">
    <location>
        <position position="110"/>
    </location>
</feature>
<dbReference type="HAMAP" id="MF_01815">
    <property type="entry name" value="FabH"/>
    <property type="match status" value="1"/>
</dbReference>
<keyword evidence="5 9" id="KW-0443">Lipid metabolism</keyword>